<keyword evidence="2" id="KW-1185">Reference proteome</keyword>
<evidence type="ECO:0000313" key="1">
    <source>
        <dbReference type="EMBL" id="QEG20559.1"/>
    </source>
</evidence>
<proteinExistence type="predicted"/>
<dbReference type="Pfam" id="PF02566">
    <property type="entry name" value="OsmC"/>
    <property type="match status" value="1"/>
</dbReference>
<dbReference type="PANTHER" id="PTHR42830">
    <property type="entry name" value="OSMOTICALLY INDUCIBLE FAMILY PROTEIN"/>
    <property type="match status" value="1"/>
</dbReference>
<dbReference type="InterPro" id="IPR052707">
    <property type="entry name" value="OsmC_Ohr_Peroxiredoxin"/>
</dbReference>
<dbReference type="InterPro" id="IPR015946">
    <property type="entry name" value="KH_dom-like_a/b"/>
</dbReference>
<reference evidence="1 2" key="1">
    <citation type="submission" date="2019-08" db="EMBL/GenBank/DDBJ databases">
        <title>Deep-cultivation of Planctomycetes and their phenomic and genomic characterization uncovers novel biology.</title>
        <authorList>
            <person name="Wiegand S."/>
            <person name="Jogler M."/>
            <person name="Boedeker C."/>
            <person name="Pinto D."/>
            <person name="Vollmers J."/>
            <person name="Rivas-Marin E."/>
            <person name="Kohn T."/>
            <person name="Peeters S.H."/>
            <person name="Heuer A."/>
            <person name="Rast P."/>
            <person name="Oberbeckmann S."/>
            <person name="Bunk B."/>
            <person name="Jeske O."/>
            <person name="Meyerdierks A."/>
            <person name="Storesund J.E."/>
            <person name="Kallscheuer N."/>
            <person name="Luecker S."/>
            <person name="Lage O.M."/>
            <person name="Pohl T."/>
            <person name="Merkel B.J."/>
            <person name="Hornburger P."/>
            <person name="Mueller R.-W."/>
            <person name="Bruemmer F."/>
            <person name="Labrenz M."/>
            <person name="Spormann A.M."/>
            <person name="Op den Camp H."/>
            <person name="Overmann J."/>
            <person name="Amann R."/>
            <person name="Jetten M.S.M."/>
            <person name="Mascher T."/>
            <person name="Medema M.H."/>
            <person name="Devos D.P."/>
            <person name="Kaster A.-K."/>
            <person name="Ovreas L."/>
            <person name="Rohde M."/>
            <person name="Galperin M.Y."/>
            <person name="Jogler C."/>
        </authorList>
    </citation>
    <scope>NUCLEOTIDE SEQUENCE [LARGE SCALE GENOMIC DNA]</scope>
    <source>
        <strain evidence="1 2">FC18</strain>
    </source>
</reference>
<dbReference type="STRING" id="980251.GCA_001642875_02408"/>
<dbReference type="PANTHER" id="PTHR42830:SF2">
    <property type="entry name" value="OSMC_OHR FAMILY PROTEIN"/>
    <property type="match status" value="1"/>
</dbReference>
<sequence>MDFHHFYTATAKTTDSGSVNIDIEGLEPMESNAPKEFGGPGDKWSPEDLLVAAVADCYALSFRAIAGMSKYAWKDLSCEVVGELDKASDGVQFVGFKVKARLVVDAEADVARAENLLKKAKGACFITNSLKVDAELETEVVVG</sequence>
<evidence type="ECO:0000313" key="2">
    <source>
        <dbReference type="Proteomes" id="UP000322214"/>
    </source>
</evidence>
<dbReference type="InterPro" id="IPR003718">
    <property type="entry name" value="OsmC/Ohr_fam"/>
</dbReference>
<organism evidence="1 2">
    <name type="scientific">Mariniblastus fucicola</name>
    <dbReference type="NCBI Taxonomy" id="980251"/>
    <lineage>
        <taxon>Bacteria</taxon>
        <taxon>Pseudomonadati</taxon>
        <taxon>Planctomycetota</taxon>
        <taxon>Planctomycetia</taxon>
        <taxon>Pirellulales</taxon>
        <taxon>Pirellulaceae</taxon>
        <taxon>Mariniblastus</taxon>
    </lineage>
</organism>
<dbReference type="OrthoDB" id="9795405at2"/>
<dbReference type="EMBL" id="CP042912">
    <property type="protein sequence ID" value="QEG20559.1"/>
    <property type="molecule type" value="Genomic_DNA"/>
</dbReference>
<name>A0A5B9P4Z4_9BACT</name>
<gene>
    <name evidence="1" type="ORF">MFFC18_04080</name>
</gene>
<dbReference type="SUPFAM" id="SSF82784">
    <property type="entry name" value="OsmC-like"/>
    <property type="match status" value="1"/>
</dbReference>
<protein>
    <submittedName>
        <fullName evidence="1">OsmC-like protein</fullName>
    </submittedName>
</protein>
<dbReference type="Gene3D" id="3.30.300.20">
    <property type="match status" value="1"/>
</dbReference>
<dbReference type="KEGG" id="mff:MFFC18_04080"/>
<dbReference type="AlphaFoldDB" id="A0A5B9P4Z4"/>
<dbReference type="Proteomes" id="UP000322214">
    <property type="component" value="Chromosome"/>
</dbReference>
<dbReference type="RefSeq" id="WP_075084829.1">
    <property type="nucleotide sequence ID" value="NZ_CP042912.1"/>
</dbReference>
<dbReference type="InterPro" id="IPR036102">
    <property type="entry name" value="OsmC/Ohrsf"/>
</dbReference>
<accession>A0A5B9P4Z4</accession>